<gene>
    <name evidence="1" type="ORF">F511_30083</name>
</gene>
<reference evidence="1 2" key="1">
    <citation type="journal article" date="2015" name="Proc. Natl. Acad. Sci. U.S.A.">
        <title>The resurrection genome of Boea hygrometrica: A blueprint for survival of dehydration.</title>
        <authorList>
            <person name="Xiao L."/>
            <person name="Yang G."/>
            <person name="Zhang L."/>
            <person name="Yang X."/>
            <person name="Zhao S."/>
            <person name="Ji Z."/>
            <person name="Zhou Q."/>
            <person name="Hu M."/>
            <person name="Wang Y."/>
            <person name="Chen M."/>
            <person name="Xu Y."/>
            <person name="Jin H."/>
            <person name="Xiao X."/>
            <person name="Hu G."/>
            <person name="Bao F."/>
            <person name="Hu Y."/>
            <person name="Wan P."/>
            <person name="Li L."/>
            <person name="Deng X."/>
            <person name="Kuang T."/>
            <person name="Xiang C."/>
            <person name="Zhu J.K."/>
            <person name="Oliver M.J."/>
            <person name="He Y."/>
        </authorList>
    </citation>
    <scope>NUCLEOTIDE SEQUENCE [LARGE SCALE GENOMIC DNA]</scope>
    <source>
        <strain evidence="2">cv. XS01</strain>
    </source>
</reference>
<evidence type="ECO:0000313" key="1">
    <source>
        <dbReference type="EMBL" id="KZV35745.1"/>
    </source>
</evidence>
<dbReference type="EMBL" id="KV004087">
    <property type="protein sequence ID" value="KZV35745.1"/>
    <property type="molecule type" value="Genomic_DNA"/>
</dbReference>
<sequence length="165" mass="18064">MRSFYPCQNSSVLLVQADEGVLIPVVDLIRRIYRRLQFKSQICLRILVGARRPDASKKPAAAPTRVAAPPARNRPLARFKSRAARPMAACWPAVANGHTQDVAQRRAQLGCAMGCASRSGVRPCAARYVGGGRRPANFSVALRRLISSRFSGRTIEDGGDDDQIY</sequence>
<dbReference type="Proteomes" id="UP000250235">
    <property type="component" value="Unassembled WGS sequence"/>
</dbReference>
<organism evidence="1 2">
    <name type="scientific">Dorcoceras hygrometricum</name>
    <dbReference type="NCBI Taxonomy" id="472368"/>
    <lineage>
        <taxon>Eukaryota</taxon>
        <taxon>Viridiplantae</taxon>
        <taxon>Streptophyta</taxon>
        <taxon>Embryophyta</taxon>
        <taxon>Tracheophyta</taxon>
        <taxon>Spermatophyta</taxon>
        <taxon>Magnoliopsida</taxon>
        <taxon>eudicotyledons</taxon>
        <taxon>Gunneridae</taxon>
        <taxon>Pentapetalae</taxon>
        <taxon>asterids</taxon>
        <taxon>lamiids</taxon>
        <taxon>Lamiales</taxon>
        <taxon>Gesneriaceae</taxon>
        <taxon>Didymocarpoideae</taxon>
        <taxon>Trichosporeae</taxon>
        <taxon>Loxocarpinae</taxon>
        <taxon>Dorcoceras</taxon>
    </lineage>
</organism>
<name>A0A2Z7BUK2_9LAMI</name>
<dbReference type="AlphaFoldDB" id="A0A2Z7BUK2"/>
<protein>
    <submittedName>
        <fullName evidence="1">Uncharacterized protein</fullName>
    </submittedName>
</protein>
<keyword evidence="2" id="KW-1185">Reference proteome</keyword>
<evidence type="ECO:0000313" key="2">
    <source>
        <dbReference type="Proteomes" id="UP000250235"/>
    </source>
</evidence>
<proteinExistence type="predicted"/>
<accession>A0A2Z7BUK2</accession>